<evidence type="ECO:0000313" key="13">
    <source>
        <dbReference type="RefSeq" id="XP_022104503.1"/>
    </source>
</evidence>
<keyword evidence="7" id="KW-0325">Glycoprotein</keyword>
<dbReference type="GO" id="GO:0005886">
    <property type="term" value="C:plasma membrane"/>
    <property type="evidence" value="ECO:0007669"/>
    <property type="project" value="TreeGrafter"/>
</dbReference>
<dbReference type="InterPro" id="IPR000203">
    <property type="entry name" value="GPS"/>
</dbReference>
<evidence type="ECO:0000256" key="3">
    <source>
        <dbReference type="ARBA" id="ARBA00022692"/>
    </source>
</evidence>
<feature type="transmembrane region" description="Helical" evidence="8">
    <location>
        <begin position="535"/>
        <end position="558"/>
    </location>
</feature>
<dbReference type="Pfam" id="PF00002">
    <property type="entry name" value="7tm_2"/>
    <property type="match status" value="1"/>
</dbReference>
<feature type="transmembrane region" description="Helical" evidence="8">
    <location>
        <begin position="570"/>
        <end position="590"/>
    </location>
</feature>
<evidence type="ECO:0000256" key="5">
    <source>
        <dbReference type="ARBA" id="ARBA00023136"/>
    </source>
</evidence>
<evidence type="ECO:0000256" key="1">
    <source>
        <dbReference type="ARBA" id="ARBA00004141"/>
    </source>
</evidence>
<feature type="chain" id="PRO_5034004151" evidence="9">
    <location>
        <begin position="32"/>
        <end position="759"/>
    </location>
</feature>
<proteinExistence type="inferred from homology"/>
<evidence type="ECO:0000259" key="11">
    <source>
        <dbReference type="PROSITE" id="PS50261"/>
    </source>
</evidence>
<feature type="domain" description="GAIN-B" evidence="10">
    <location>
        <begin position="289"/>
        <end position="456"/>
    </location>
</feature>
<dbReference type="SUPFAM" id="SSF81321">
    <property type="entry name" value="Family A G protein-coupled receptor-like"/>
    <property type="match status" value="1"/>
</dbReference>
<keyword evidence="4 8" id="KW-1133">Transmembrane helix</keyword>
<dbReference type="InterPro" id="IPR046338">
    <property type="entry name" value="GAIN_dom_sf"/>
</dbReference>
<protein>
    <submittedName>
        <fullName evidence="13">Adhesion G protein-coupled receptor L3-like</fullName>
    </submittedName>
</protein>
<feature type="transmembrane region" description="Helical" evidence="8">
    <location>
        <begin position="502"/>
        <end position="523"/>
    </location>
</feature>
<evidence type="ECO:0000256" key="2">
    <source>
        <dbReference type="ARBA" id="ARBA00007343"/>
    </source>
</evidence>
<dbReference type="GO" id="GO:0004930">
    <property type="term" value="F:G protein-coupled receptor activity"/>
    <property type="evidence" value="ECO:0007669"/>
    <property type="project" value="InterPro"/>
</dbReference>
<comment type="similarity">
    <text evidence="2">Belongs to the G-protein coupled receptor 2 family. Adhesion G-protein coupled receptor (ADGR) subfamily.</text>
</comment>
<keyword evidence="6" id="KW-1015">Disulfide bond</keyword>
<comment type="subcellular location">
    <subcellularLocation>
        <location evidence="1">Membrane</location>
        <topology evidence="1">Multi-pass membrane protein</topology>
    </subcellularLocation>
</comment>
<dbReference type="OrthoDB" id="1100386at2759"/>
<dbReference type="PROSITE" id="PS50261">
    <property type="entry name" value="G_PROTEIN_RECEP_F2_4"/>
    <property type="match status" value="1"/>
</dbReference>
<dbReference type="PANTHER" id="PTHR12011">
    <property type="entry name" value="ADHESION G-PROTEIN COUPLED RECEPTOR"/>
    <property type="match status" value="1"/>
</dbReference>
<feature type="signal peptide" evidence="9">
    <location>
        <begin position="1"/>
        <end position="31"/>
    </location>
</feature>
<dbReference type="Pfam" id="PF01825">
    <property type="entry name" value="GPS"/>
    <property type="match status" value="1"/>
</dbReference>
<keyword evidence="12" id="KW-1185">Reference proteome</keyword>
<feature type="domain" description="G-protein coupled receptors family 2 profile 2" evidence="11">
    <location>
        <begin position="465"/>
        <end position="703"/>
    </location>
</feature>
<dbReference type="Gene3D" id="1.20.1070.10">
    <property type="entry name" value="Rhodopsin 7-helix transmembrane proteins"/>
    <property type="match status" value="1"/>
</dbReference>
<dbReference type="InterPro" id="IPR000832">
    <property type="entry name" value="GPCR_2_secretin-like"/>
</dbReference>
<keyword evidence="9" id="KW-0732">Signal</keyword>
<dbReference type="KEGG" id="aplc:110986698"/>
<dbReference type="AlphaFoldDB" id="A0A8B7ZFS3"/>
<dbReference type="InterPro" id="IPR057244">
    <property type="entry name" value="GAIN_B"/>
</dbReference>
<feature type="transmembrane region" description="Helical" evidence="8">
    <location>
        <begin position="467"/>
        <end position="490"/>
    </location>
</feature>
<feature type="transmembrane region" description="Helical" evidence="8">
    <location>
        <begin position="610"/>
        <end position="632"/>
    </location>
</feature>
<dbReference type="GeneID" id="110986698"/>
<dbReference type="SMART" id="SM00303">
    <property type="entry name" value="GPS"/>
    <property type="match status" value="1"/>
</dbReference>
<evidence type="ECO:0000259" key="10">
    <source>
        <dbReference type="PROSITE" id="PS50221"/>
    </source>
</evidence>
<feature type="transmembrane region" description="Helical" evidence="8">
    <location>
        <begin position="679"/>
        <end position="701"/>
    </location>
</feature>
<evidence type="ECO:0000256" key="7">
    <source>
        <dbReference type="ARBA" id="ARBA00023180"/>
    </source>
</evidence>
<evidence type="ECO:0000256" key="8">
    <source>
        <dbReference type="SAM" id="Phobius"/>
    </source>
</evidence>
<dbReference type="OMA" id="RIGRCNT"/>
<name>A0A8B7ZFS3_ACAPL</name>
<dbReference type="RefSeq" id="XP_022104503.1">
    <property type="nucleotide sequence ID" value="XM_022248811.1"/>
</dbReference>
<evidence type="ECO:0000313" key="12">
    <source>
        <dbReference type="Proteomes" id="UP000694845"/>
    </source>
</evidence>
<dbReference type="FunFam" id="1.20.1070.10:FF:000058">
    <property type="entry name" value="Adhesion G protein-coupled receptor F5"/>
    <property type="match status" value="1"/>
</dbReference>
<dbReference type="Gene3D" id="2.60.220.50">
    <property type="match status" value="1"/>
</dbReference>
<feature type="transmembrane region" description="Helical" evidence="8">
    <location>
        <begin position="652"/>
        <end position="673"/>
    </location>
</feature>
<dbReference type="GO" id="GO:0007166">
    <property type="term" value="P:cell surface receptor signaling pathway"/>
    <property type="evidence" value="ECO:0007669"/>
    <property type="project" value="InterPro"/>
</dbReference>
<keyword evidence="5 8" id="KW-0472">Membrane</keyword>
<dbReference type="PRINTS" id="PR00249">
    <property type="entry name" value="GPCRSECRETIN"/>
</dbReference>
<sequence length="759" mass="84161">MQVMAAGIVGKKTQWLVLLGFLSCWFSSVEGMCEEMPVLKNRTDDTSGLVYQYTVKARMASTCDSCSRVLNVNTIDELDLDHIKEIDNWQHFSSSCKVRIGRCNTIEGLGENCTGSLKGRGACLRKKRNGEMVVKRCGPCYDYFVCKTVIEGGRRTMVPDPQCTHPSCQRGCQNQLSTQSSSSHKRGFECIPKNGTDWEVSCCRDVNSDPHRYFVCVAEDSVNSTALFDLLTSNTTGTLCDMSDADGQRKCENAWDVNKDIDDRAHELIEQCDKKTSRKRGNLNVSNTESLNCSVCSLASKIGRHLTKVGPRGFLLSLPCKALNGRTAAVAVVLSSDLANDSSSAPQFSNDTGLDVSHDVILATDVVSIILALQDTGDESFSFQDNPVEFELLHNHVITGNAKRVCTFWKIFDDETYEGVWSSQGCTVVKESANSTTCSCNHLTNFAVLIQLNEEPLPPDDEKALNILSILGGSLSIICLAFMLVIYAVLKMYKTERGMVHANLSVALLMSQLIFLTGIDAHVSNRTACKAVAVLLHYLLLAMFSWMLIEGILLYVSAKFAFHRVRRWQFLLLGWGSPVPVVLISLASAFDSYGTDENCWLNGASKWAFIAPVIFVMMVNVVFLIYTLAALLKLQVLKSKTEVAKIKVFTRALLIVQPVMGFAWLFGLGLNTAEDSKLFFYYLFVILNSSQGVFIFFLYCLNTDEVKQAFGRVRRQFSRRLKPHASSNATMNSINNGNKEMTFPTVSEAPDDGIKSAWI</sequence>
<dbReference type="PROSITE" id="PS50221">
    <property type="entry name" value="GAIN_B"/>
    <property type="match status" value="1"/>
</dbReference>
<organism evidence="12 13">
    <name type="scientific">Acanthaster planci</name>
    <name type="common">Crown-of-thorns starfish</name>
    <dbReference type="NCBI Taxonomy" id="133434"/>
    <lineage>
        <taxon>Eukaryota</taxon>
        <taxon>Metazoa</taxon>
        <taxon>Echinodermata</taxon>
        <taxon>Eleutherozoa</taxon>
        <taxon>Asterozoa</taxon>
        <taxon>Asteroidea</taxon>
        <taxon>Valvatacea</taxon>
        <taxon>Valvatida</taxon>
        <taxon>Acanthasteridae</taxon>
        <taxon>Acanthaster</taxon>
    </lineage>
</organism>
<evidence type="ECO:0000256" key="4">
    <source>
        <dbReference type="ARBA" id="ARBA00022989"/>
    </source>
</evidence>
<evidence type="ECO:0000256" key="9">
    <source>
        <dbReference type="SAM" id="SignalP"/>
    </source>
</evidence>
<accession>A0A8B7ZFS3</accession>
<dbReference type="PANTHER" id="PTHR12011:SF471">
    <property type="entry name" value="G-PROTEIN COUPLED RECEPTORS FAMILY 2 PROFILE 2 DOMAIN-CONTAINING PROTEIN"/>
    <property type="match status" value="1"/>
</dbReference>
<reference evidence="13" key="1">
    <citation type="submission" date="2025-08" db="UniProtKB">
        <authorList>
            <consortium name="RefSeq"/>
        </authorList>
    </citation>
    <scope>IDENTIFICATION</scope>
</reference>
<keyword evidence="3 8" id="KW-0812">Transmembrane</keyword>
<dbReference type="InterPro" id="IPR017981">
    <property type="entry name" value="GPCR_2-like_7TM"/>
</dbReference>
<evidence type="ECO:0000256" key="6">
    <source>
        <dbReference type="ARBA" id="ARBA00023157"/>
    </source>
</evidence>
<dbReference type="GO" id="GO:0007189">
    <property type="term" value="P:adenylate cyclase-activating G protein-coupled receptor signaling pathway"/>
    <property type="evidence" value="ECO:0007669"/>
    <property type="project" value="TreeGrafter"/>
</dbReference>
<gene>
    <name evidence="13" type="primary">LOC110986698</name>
</gene>
<dbReference type="Proteomes" id="UP000694845">
    <property type="component" value="Unplaced"/>
</dbReference>